<dbReference type="InterPro" id="IPR038592">
    <property type="entry name" value="CheD-like_sf"/>
</dbReference>
<dbReference type="AlphaFoldDB" id="A0A937FYZ7"/>
<protein>
    <recommendedName>
        <fullName evidence="3">Probable chemoreceptor glutamine deamidase CheD</fullName>
        <ecNumber evidence="3">3.5.1.44</ecNumber>
    </recommendedName>
</protein>
<dbReference type="Gene3D" id="3.30.1330.200">
    <property type="match status" value="1"/>
</dbReference>
<comment type="catalytic activity">
    <reaction evidence="3">
        <text>L-glutaminyl-[protein] + H2O = L-glutamyl-[protein] + NH4(+)</text>
        <dbReference type="Rhea" id="RHEA:16441"/>
        <dbReference type="Rhea" id="RHEA-COMP:10207"/>
        <dbReference type="Rhea" id="RHEA-COMP:10208"/>
        <dbReference type="ChEBI" id="CHEBI:15377"/>
        <dbReference type="ChEBI" id="CHEBI:28938"/>
        <dbReference type="ChEBI" id="CHEBI:29973"/>
        <dbReference type="ChEBI" id="CHEBI:30011"/>
        <dbReference type="EC" id="3.5.1.44"/>
    </reaction>
</comment>
<accession>A0A937FYZ7</accession>
<dbReference type="EC" id="3.5.1.44" evidence="3"/>
<dbReference type="SUPFAM" id="SSF64438">
    <property type="entry name" value="CNF1/YfiH-like putative cysteine hydrolases"/>
    <property type="match status" value="1"/>
</dbReference>
<dbReference type="RefSeq" id="WP_202858124.1">
    <property type="nucleotide sequence ID" value="NZ_JAEUGD010000064.1"/>
</dbReference>
<dbReference type="GO" id="GO:0006935">
    <property type="term" value="P:chemotaxis"/>
    <property type="evidence" value="ECO:0007669"/>
    <property type="project" value="UniProtKB-UniRule"/>
</dbReference>
<evidence type="ECO:0000256" key="2">
    <source>
        <dbReference type="ARBA" id="ARBA00022801"/>
    </source>
</evidence>
<dbReference type="InterPro" id="IPR011324">
    <property type="entry name" value="Cytotoxic_necrot_fac-like_cat"/>
</dbReference>
<dbReference type="CDD" id="cd16352">
    <property type="entry name" value="CheD"/>
    <property type="match status" value="1"/>
</dbReference>
<dbReference type="EMBL" id="JAEUGD010000064">
    <property type="protein sequence ID" value="MBL6448589.1"/>
    <property type="molecule type" value="Genomic_DNA"/>
</dbReference>
<keyword evidence="5" id="KW-1185">Reference proteome</keyword>
<evidence type="ECO:0000256" key="3">
    <source>
        <dbReference type="HAMAP-Rule" id="MF_01440"/>
    </source>
</evidence>
<keyword evidence="2 3" id="KW-0378">Hydrolase</keyword>
<keyword evidence="1 3" id="KW-0145">Chemotaxis</keyword>
<dbReference type="PANTHER" id="PTHR35147">
    <property type="entry name" value="CHEMORECEPTOR GLUTAMINE DEAMIDASE CHED-RELATED"/>
    <property type="match status" value="1"/>
</dbReference>
<comment type="function">
    <text evidence="3">Probably deamidates glutamine residues to glutamate on methyl-accepting chemotaxis receptors (MCPs), playing an important role in chemotaxis.</text>
</comment>
<reference evidence="4" key="1">
    <citation type="submission" date="2021-01" db="EMBL/GenBank/DDBJ databases">
        <title>Fulvivirga kasyanovii gen. nov., sp nov., a novel member of the phylum Bacteroidetes isolated from seawater in a mussel farm.</title>
        <authorList>
            <person name="Zhao L.-H."/>
            <person name="Wang Z.-J."/>
        </authorList>
    </citation>
    <scope>NUCLEOTIDE SEQUENCE</scope>
    <source>
        <strain evidence="4">29W222</strain>
    </source>
</reference>
<dbReference type="PANTHER" id="PTHR35147:SF3">
    <property type="entry name" value="CHEMORECEPTOR GLUTAMINE DEAMIDASE CHED 1-RELATED"/>
    <property type="match status" value="1"/>
</dbReference>
<dbReference type="HAMAP" id="MF_01440">
    <property type="entry name" value="CheD"/>
    <property type="match status" value="1"/>
</dbReference>
<sequence>MLVSAWMNTDYFLKPGELIVTKNPIHITTILGSCISVSLFDPVLKLGGMNHYMLPFWNGRDQNPFKYGNCAIKALIKRMVNNGAVHDRIIAGVYGGAFSSNSVFKIGHQNAMIAQEVLHEQGIKIHEQNVGGRYGRKIRFSVSTNEVIINYLN</sequence>
<comment type="similarity">
    <text evidence="3">Belongs to the CheD family.</text>
</comment>
<name>A0A937FYZ7_9BACT</name>
<dbReference type="Pfam" id="PF03975">
    <property type="entry name" value="CheD"/>
    <property type="match status" value="1"/>
</dbReference>
<evidence type="ECO:0000256" key="1">
    <source>
        <dbReference type="ARBA" id="ARBA00022500"/>
    </source>
</evidence>
<dbReference type="InterPro" id="IPR005659">
    <property type="entry name" value="Chemorcpt_Glu_NH3ase_CheD"/>
</dbReference>
<evidence type="ECO:0000313" key="4">
    <source>
        <dbReference type="EMBL" id="MBL6448589.1"/>
    </source>
</evidence>
<evidence type="ECO:0000313" key="5">
    <source>
        <dbReference type="Proteomes" id="UP000614216"/>
    </source>
</evidence>
<dbReference type="Proteomes" id="UP000614216">
    <property type="component" value="Unassembled WGS sequence"/>
</dbReference>
<comment type="caution">
    <text evidence="4">The sequence shown here is derived from an EMBL/GenBank/DDBJ whole genome shotgun (WGS) entry which is preliminary data.</text>
</comment>
<organism evidence="4 5">
    <name type="scientific">Fulvivirga marina</name>
    <dbReference type="NCBI Taxonomy" id="2494733"/>
    <lineage>
        <taxon>Bacteria</taxon>
        <taxon>Pseudomonadati</taxon>
        <taxon>Bacteroidota</taxon>
        <taxon>Cytophagia</taxon>
        <taxon>Cytophagales</taxon>
        <taxon>Fulvivirgaceae</taxon>
        <taxon>Fulvivirga</taxon>
    </lineage>
</organism>
<dbReference type="GO" id="GO:0050568">
    <property type="term" value="F:protein-glutamine glutaminase activity"/>
    <property type="evidence" value="ECO:0007669"/>
    <property type="project" value="UniProtKB-UniRule"/>
</dbReference>
<proteinExistence type="inferred from homology"/>
<gene>
    <name evidence="3" type="primary">cheD</name>
    <name evidence="4" type="ORF">JMN32_19920</name>
</gene>